<evidence type="ECO:0000256" key="1">
    <source>
        <dbReference type="SAM" id="Phobius"/>
    </source>
</evidence>
<feature type="transmembrane region" description="Helical" evidence="1">
    <location>
        <begin position="141"/>
        <end position="166"/>
    </location>
</feature>
<organism evidence="2 3">
    <name type="scientific">Leucobacter chromiiresistens</name>
    <dbReference type="NCBI Taxonomy" id="1079994"/>
    <lineage>
        <taxon>Bacteria</taxon>
        <taxon>Bacillati</taxon>
        <taxon>Actinomycetota</taxon>
        <taxon>Actinomycetes</taxon>
        <taxon>Micrococcales</taxon>
        <taxon>Microbacteriaceae</taxon>
        <taxon>Leucobacter</taxon>
    </lineage>
</organism>
<keyword evidence="1" id="KW-1133">Transmembrane helix</keyword>
<dbReference type="RefSeq" id="WP_143025977.1">
    <property type="nucleotide sequence ID" value="NZ_FNKB01000001.1"/>
</dbReference>
<accession>A0A1H0YIW7</accession>
<evidence type="ECO:0000313" key="2">
    <source>
        <dbReference type="EMBL" id="SDQ15154.1"/>
    </source>
</evidence>
<dbReference type="Proteomes" id="UP000182690">
    <property type="component" value="Unassembled WGS sequence"/>
</dbReference>
<keyword evidence="1" id="KW-0812">Transmembrane</keyword>
<proteinExistence type="predicted"/>
<reference evidence="2 3" key="1">
    <citation type="submission" date="2016-10" db="EMBL/GenBank/DDBJ databases">
        <authorList>
            <person name="de Groot N.N."/>
        </authorList>
    </citation>
    <scope>NUCLEOTIDE SEQUENCE [LARGE SCALE GENOMIC DNA]</scope>
    <source>
        <strain evidence="2 3">DSM 22788</strain>
    </source>
</reference>
<dbReference type="AlphaFoldDB" id="A0A1H0YIW7"/>
<name>A0A1H0YIW7_9MICO</name>
<feature type="transmembrane region" description="Helical" evidence="1">
    <location>
        <begin position="103"/>
        <end position="129"/>
    </location>
</feature>
<dbReference type="EMBL" id="FNKB01000001">
    <property type="protein sequence ID" value="SDQ15154.1"/>
    <property type="molecule type" value="Genomic_DNA"/>
</dbReference>
<gene>
    <name evidence="2" type="ORF">SAMN04488565_0921</name>
</gene>
<protein>
    <submittedName>
        <fullName evidence="2">Uncharacterized protein</fullName>
    </submittedName>
</protein>
<feature type="transmembrane region" description="Helical" evidence="1">
    <location>
        <begin position="75"/>
        <end position="97"/>
    </location>
</feature>
<feature type="transmembrane region" description="Helical" evidence="1">
    <location>
        <begin position="172"/>
        <end position="202"/>
    </location>
</feature>
<keyword evidence="1" id="KW-0472">Membrane</keyword>
<feature type="transmembrane region" description="Helical" evidence="1">
    <location>
        <begin position="44"/>
        <end position="63"/>
    </location>
</feature>
<evidence type="ECO:0000313" key="3">
    <source>
        <dbReference type="Proteomes" id="UP000182690"/>
    </source>
</evidence>
<sequence>MIDTTVTRPKKQAMDQRLLAAGALILAGAVCNLAAPWMTVWGEISSLTLISAGYAVLAITGLASRGPLGRSRFAAYCALFYAAWSFVWGMLVLSTVFDGEGSAPLWLTAASPFAIVIGISAALISAVAAARSLQSFGKWKWVPAIMFAAQIVIVLLNNLLALFVPIQGEMSGIWAVFFPVSAAVTILTPIAIGVLTLIFTAITRDRE</sequence>
<feature type="transmembrane region" description="Helical" evidence="1">
    <location>
        <begin position="18"/>
        <end position="38"/>
    </location>
</feature>